<dbReference type="PANTHER" id="PTHR40055:SF1">
    <property type="entry name" value="TRANSCRIPTIONAL REGULATOR YGIV-RELATED"/>
    <property type="match status" value="1"/>
</dbReference>
<accession>A0A3G3IPV6</accession>
<dbReference type="PANTHER" id="PTHR40055">
    <property type="entry name" value="TRANSCRIPTIONAL REGULATOR YGIV-RELATED"/>
    <property type="match status" value="1"/>
</dbReference>
<organism evidence="2 3">
    <name type="scientific">Bathymodiolus thermophilus thioautotrophic gill symbiont</name>
    <dbReference type="NCBI Taxonomy" id="2360"/>
    <lineage>
        <taxon>Bacteria</taxon>
        <taxon>Pseudomonadati</taxon>
        <taxon>Pseudomonadota</taxon>
        <taxon>Gammaproteobacteria</taxon>
        <taxon>sulfur-oxidizing symbionts</taxon>
    </lineage>
</organism>
<dbReference type="EMBL" id="CP024634">
    <property type="protein sequence ID" value="AYQ57768.1"/>
    <property type="molecule type" value="Genomic_DNA"/>
</dbReference>
<evidence type="ECO:0000313" key="2">
    <source>
        <dbReference type="EMBL" id="AYQ57768.1"/>
    </source>
</evidence>
<protein>
    <recommendedName>
        <fullName evidence="1">AraC effector-binding domain-containing protein</fullName>
    </recommendedName>
</protein>
<dbReference type="Gene3D" id="3.20.80.10">
    <property type="entry name" value="Regulatory factor, effector binding domain"/>
    <property type="match status" value="1"/>
</dbReference>
<name>A0A3G3IPV6_9GAMM</name>
<proteinExistence type="predicted"/>
<reference evidence="2 3" key="1">
    <citation type="submission" date="2017-11" db="EMBL/GenBank/DDBJ databases">
        <title>Genome sequence of the bacterial symbiont EPR9N from a vent mussel Bathymodiolus thermophilus.</title>
        <authorList>
            <person name="Won Y.-J."/>
        </authorList>
    </citation>
    <scope>NUCLEOTIDE SEQUENCE [LARGE SCALE GENOMIC DNA]</scope>
    <source>
        <strain evidence="2 3">EPR9N</strain>
    </source>
</reference>
<dbReference type="InterPro" id="IPR011256">
    <property type="entry name" value="Reg_factor_effector_dom_sf"/>
</dbReference>
<dbReference type="InterPro" id="IPR029442">
    <property type="entry name" value="GyrI-like"/>
</dbReference>
<dbReference type="AlphaFoldDB" id="A0A3G3IPV6"/>
<dbReference type="SMART" id="SM00871">
    <property type="entry name" value="AraC_E_bind"/>
    <property type="match status" value="1"/>
</dbReference>
<dbReference type="KEGG" id="bthg:MS2017_2116"/>
<sequence length="153" mass="17498">MEVKIVNFPATKVAVLEHHGSPVLKHESIKKLIAWRIENKLPPEKHKSYGVHYNNPETTPPDEYRVDLCISTNRDVPPNSQGVINKVIPAGRCAVIRHIGSRNNVTAVAYLYEQWLPQSGEKLRDYPVFFHYVNVGKDIQEQDMITDVYLPLL</sequence>
<dbReference type="RefSeq" id="WP_122952156.1">
    <property type="nucleotide sequence ID" value="NZ_CP024634.1"/>
</dbReference>
<feature type="domain" description="AraC effector-binding" evidence="1">
    <location>
        <begin position="1"/>
        <end position="153"/>
    </location>
</feature>
<evidence type="ECO:0000313" key="3">
    <source>
        <dbReference type="Proteomes" id="UP000278334"/>
    </source>
</evidence>
<dbReference type="Pfam" id="PF06445">
    <property type="entry name" value="GyrI-like"/>
    <property type="match status" value="1"/>
</dbReference>
<gene>
    <name evidence="2" type="ORF">MS2017_2116</name>
</gene>
<dbReference type="SUPFAM" id="SSF55136">
    <property type="entry name" value="Probable bacterial effector-binding domain"/>
    <property type="match status" value="1"/>
</dbReference>
<dbReference type="Proteomes" id="UP000278334">
    <property type="component" value="Chromosome"/>
</dbReference>
<dbReference type="InterPro" id="IPR050908">
    <property type="entry name" value="SmbC-like"/>
</dbReference>
<evidence type="ECO:0000259" key="1">
    <source>
        <dbReference type="SMART" id="SM00871"/>
    </source>
</evidence>
<dbReference type="InterPro" id="IPR010499">
    <property type="entry name" value="AraC_E-bd"/>
</dbReference>